<dbReference type="EMBL" id="MW712717">
    <property type="protein sequence ID" value="QWY79494.1"/>
    <property type="molecule type" value="Genomic_DNA"/>
</dbReference>
<evidence type="ECO:0000313" key="2">
    <source>
        <dbReference type="EMBL" id="QWY79494.1"/>
    </source>
</evidence>
<gene>
    <name evidence="2" type="primary">33</name>
    <name evidence="2" type="ORF">SEA_BOYNAMEDSUE_33</name>
</gene>
<feature type="compositionally biased region" description="Pro residues" evidence="1">
    <location>
        <begin position="147"/>
        <end position="156"/>
    </location>
</feature>
<dbReference type="RefSeq" id="YP_010653226.1">
    <property type="nucleotide sequence ID" value="NC_070795.1"/>
</dbReference>
<reference evidence="2" key="1">
    <citation type="submission" date="2021-03" db="EMBL/GenBank/DDBJ databases">
        <authorList>
            <person name="Malnak J.C."/>
            <person name="Camby A.M."/>
            <person name="Castiglione G.M."/>
            <person name="Guevara A.C."/>
            <person name="Gutsch C.M."/>
            <person name="Joyce M.R."/>
            <person name="Miller G.D."/>
            <person name="Parkhurst D.S."/>
            <person name="Selman M."/>
            <person name="Shakir M.S."/>
            <person name="Smith B.K."/>
            <person name="Leanard J.E."/>
            <person name="Collins D.P."/>
            <person name="Zack K.M."/>
            <person name="Garlena R.A."/>
            <person name="Russell D.A."/>
            <person name="Jacobs-Sera D."/>
            <person name="Hatfull G.F."/>
        </authorList>
    </citation>
    <scope>NUCLEOTIDE SEQUENCE</scope>
</reference>
<sequence>MRTRLLLSSLATASLAALTGAGVASAAPGDVYISTGATGSTVTVTFHNNSGAPIDCGVFGTRSDWNPEVDPSFVFSKGMGNALEEGGRPDPFPISTGDTAVRFQRVPDGTYNVDWACFPEAGGRAWGTKYAISSDATAEPTPVTVQSPPPLFGSLG</sequence>
<proteinExistence type="predicted"/>
<dbReference type="KEGG" id="vg:77929058"/>
<dbReference type="Proteomes" id="UP000693650">
    <property type="component" value="Segment"/>
</dbReference>
<feature type="region of interest" description="Disordered" evidence="1">
    <location>
        <begin position="136"/>
        <end position="156"/>
    </location>
</feature>
<dbReference type="GeneID" id="77929058"/>
<protein>
    <submittedName>
        <fullName evidence="2">Uncharacterized protein</fullName>
    </submittedName>
</protein>
<evidence type="ECO:0000256" key="1">
    <source>
        <dbReference type="SAM" id="MobiDB-lite"/>
    </source>
</evidence>
<name>A0A8F3ILV5_9CAUD</name>
<organism evidence="2 3">
    <name type="scientific">Gordonia phage BoyNamedSue</name>
    <dbReference type="NCBI Taxonomy" id="2836009"/>
    <lineage>
        <taxon>Viruses</taxon>
        <taxon>Duplodnaviria</taxon>
        <taxon>Heunggongvirae</taxon>
        <taxon>Uroviricota</taxon>
        <taxon>Caudoviricetes</taxon>
        <taxon>Nymbaxtervirinae</taxon>
        <taxon>Nymphadoravirus</taxon>
        <taxon>Nymphadoravirus boynamedsue</taxon>
    </lineage>
</organism>
<keyword evidence="3" id="KW-1185">Reference proteome</keyword>
<evidence type="ECO:0000313" key="3">
    <source>
        <dbReference type="Proteomes" id="UP000693650"/>
    </source>
</evidence>
<accession>A0A8F3ILV5</accession>